<dbReference type="Proteomes" id="UP000637002">
    <property type="component" value="Unassembled WGS sequence"/>
</dbReference>
<evidence type="ECO:0000256" key="6">
    <source>
        <dbReference type="ARBA" id="ARBA00022840"/>
    </source>
</evidence>
<dbReference type="PROSITE" id="PS00211">
    <property type="entry name" value="ABC_TRANSPORTER_1"/>
    <property type="match status" value="1"/>
</dbReference>
<dbReference type="InterPro" id="IPR017871">
    <property type="entry name" value="ABC_transporter-like_CS"/>
</dbReference>
<dbReference type="GO" id="GO:0005524">
    <property type="term" value="F:ATP binding"/>
    <property type="evidence" value="ECO:0007669"/>
    <property type="project" value="UniProtKB-KW"/>
</dbReference>
<comment type="caution">
    <text evidence="12">The sequence shown here is derived from an EMBL/GenBank/DDBJ whole genome shotgun (WGS) entry which is preliminary data.</text>
</comment>
<protein>
    <submittedName>
        <fullName evidence="12">ABC transporter permease</fullName>
    </submittedName>
</protein>
<dbReference type="GO" id="GO:0005886">
    <property type="term" value="C:plasma membrane"/>
    <property type="evidence" value="ECO:0007669"/>
    <property type="project" value="UniProtKB-SubCell"/>
</dbReference>
<dbReference type="SUPFAM" id="SSF90123">
    <property type="entry name" value="ABC transporter transmembrane region"/>
    <property type="match status" value="1"/>
</dbReference>
<dbReference type="RefSeq" id="WP_188610252.1">
    <property type="nucleotide sequence ID" value="NZ_BMGG01000005.1"/>
</dbReference>
<evidence type="ECO:0000259" key="10">
    <source>
        <dbReference type="PROSITE" id="PS50893"/>
    </source>
</evidence>
<dbReference type="PANTHER" id="PTHR11384:SF59">
    <property type="entry name" value="LYSOSOMAL COBALAMIN TRANSPORTER ABCD4"/>
    <property type="match status" value="1"/>
</dbReference>
<dbReference type="InterPro" id="IPR036640">
    <property type="entry name" value="ABC1_TM_sf"/>
</dbReference>
<comment type="subcellular location">
    <subcellularLocation>
        <location evidence="1">Cell membrane</location>
        <topology evidence="1">Multi-pass membrane protein</topology>
    </subcellularLocation>
</comment>
<gene>
    <name evidence="12" type="ORF">GCM10010994_33000</name>
</gene>
<keyword evidence="13" id="KW-1185">Reference proteome</keyword>
<reference evidence="12" key="2">
    <citation type="submission" date="2020-09" db="EMBL/GenBank/DDBJ databases">
        <authorList>
            <person name="Sun Q."/>
            <person name="Zhou Y."/>
        </authorList>
    </citation>
    <scope>NUCLEOTIDE SEQUENCE</scope>
    <source>
        <strain evidence="12">CGMCC 1.12919</strain>
    </source>
</reference>
<comment type="similarity">
    <text evidence="2">Belongs to the ABC transporter superfamily.</text>
</comment>
<dbReference type="InterPro" id="IPR050835">
    <property type="entry name" value="ABC_transporter_sub-D"/>
</dbReference>
<feature type="domain" description="ABC transporter" evidence="10">
    <location>
        <begin position="365"/>
        <end position="587"/>
    </location>
</feature>
<dbReference type="PROSITE" id="PS50929">
    <property type="entry name" value="ABC_TM1F"/>
    <property type="match status" value="1"/>
</dbReference>
<keyword evidence="4 9" id="KW-0812">Transmembrane</keyword>
<keyword evidence="5" id="KW-0547">Nucleotide-binding</keyword>
<proteinExistence type="inferred from homology"/>
<dbReference type="Gene3D" id="1.20.1560.10">
    <property type="entry name" value="ABC transporter type 1, transmembrane domain"/>
    <property type="match status" value="1"/>
</dbReference>
<dbReference type="Gene3D" id="3.40.50.300">
    <property type="entry name" value="P-loop containing nucleotide triphosphate hydrolases"/>
    <property type="match status" value="1"/>
</dbReference>
<evidence type="ECO:0000313" key="12">
    <source>
        <dbReference type="EMBL" id="GGC71955.1"/>
    </source>
</evidence>
<dbReference type="EMBL" id="BMGG01000005">
    <property type="protein sequence ID" value="GGC71955.1"/>
    <property type="molecule type" value="Genomic_DNA"/>
</dbReference>
<dbReference type="PANTHER" id="PTHR11384">
    <property type="entry name" value="ATP-BINDING CASSETTE, SUB-FAMILY D MEMBER"/>
    <property type="match status" value="1"/>
</dbReference>
<evidence type="ECO:0000256" key="2">
    <source>
        <dbReference type="ARBA" id="ARBA00005417"/>
    </source>
</evidence>
<evidence type="ECO:0000259" key="11">
    <source>
        <dbReference type="PROSITE" id="PS50929"/>
    </source>
</evidence>
<keyword evidence="7 9" id="KW-1133">Transmembrane helix</keyword>
<dbReference type="InterPro" id="IPR011527">
    <property type="entry name" value="ABC1_TM_dom"/>
</dbReference>
<keyword evidence="8 9" id="KW-0472">Membrane</keyword>
<dbReference type="SUPFAM" id="SSF52540">
    <property type="entry name" value="P-loop containing nucleoside triphosphate hydrolases"/>
    <property type="match status" value="1"/>
</dbReference>
<dbReference type="SMART" id="SM00382">
    <property type="entry name" value="AAA"/>
    <property type="match status" value="1"/>
</dbReference>
<dbReference type="InterPro" id="IPR003593">
    <property type="entry name" value="AAA+_ATPase"/>
</dbReference>
<dbReference type="Pfam" id="PF00005">
    <property type="entry name" value="ABC_tran"/>
    <property type="match status" value="1"/>
</dbReference>
<feature type="transmembrane region" description="Helical" evidence="9">
    <location>
        <begin position="68"/>
        <end position="88"/>
    </location>
</feature>
<dbReference type="AlphaFoldDB" id="A0A916UHD6"/>
<name>A0A916UHD6_9HYPH</name>
<evidence type="ECO:0000256" key="3">
    <source>
        <dbReference type="ARBA" id="ARBA00022448"/>
    </source>
</evidence>
<dbReference type="PROSITE" id="PS50893">
    <property type="entry name" value="ABC_TRANSPORTER_2"/>
    <property type="match status" value="1"/>
</dbReference>
<evidence type="ECO:0000313" key="13">
    <source>
        <dbReference type="Proteomes" id="UP000637002"/>
    </source>
</evidence>
<evidence type="ECO:0000256" key="5">
    <source>
        <dbReference type="ARBA" id="ARBA00022741"/>
    </source>
</evidence>
<sequence>MRALAARLWRLVVLCVKGPGGRLGLVYFAAILALNFVGIQITLRLIAWNADFYNALQKLDAGEAVRQMGIFAIIIGINSAQFLIASYIRKLLQIRWRHALTSVMLDRWLADKVYWHLNYDDGAAVDNPDQRIAEDCRLYVNLLTGEALELITTLAGLASYVALLWQLSSFPLAFGLFGMAIEIPRYMVWAAPIYVAVSSGVTHLLGARLMRLTVEQQHREADFRFALTRLRQSTEAVGLADGEAVERRILDRRFGGIVANWRRLINQELLLGCFTRPYMATVLRIPVFLALPAYLAGQVTLGGLMQLGSAFQNVVTSLSWFIFSYRDLAELAAASRRLDGFLDRIDAIASRPPTIARRPSGNSTLRLSGLTLDDPAGRELARVPALVITKGEAVWLRGRSGIGKSTALKAVAGLWRAGGGTIEMPGGTQMFLPQQPYLPLADLRAAALYPRPADGEALTDGARLLALVGLAPRAEAASLPGDDPDQQQRSLSGGEQQRVALARVLANRPDWVFMDEATSALDQAAEEQLLALLRRELPHATFVVVAHREPRGLGPLTIVDFDATMAASTEPVTAGRTPTPHYAADAIPALS</sequence>
<evidence type="ECO:0000256" key="7">
    <source>
        <dbReference type="ARBA" id="ARBA00022989"/>
    </source>
</evidence>
<dbReference type="Pfam" id="PF06472">
    <property type="entry name" value="ABC_membrane_2"/>
    <property type="match status" value="1"/>
</dbReference>
<keyword evidence="6" id="KW-0067">ATP-binding</keyword>
<evidence type="ECO:0000256" key="4">
    <source>
        <dbReference type="ARBA" id="ARBA00022692"/>
    </source>
</evidence>
<feature type="domain" description="ABC transmembrane type-1" evidence="11">
    <location>
        <begin position="23"/>
        <end position="330"/>
    </location>
</feature>
<organism evidence="12 13">
    <name type="scientific">Chelatococcus reniformis</name>
    <dbReference type="NCBI Taxonomy" id="1494448"/>
    <lineage>
        <taxon>Bacteria</taxon>
        <taxon>Pseudomonadati</taxon>
        <taxon>Pseudomonadota</taxon>
        <taxon>Alphaproteobacteria</taxon>
        <taxon>Hyphomicrobiales</taxon>
        <taxon>Chelatococcaceae</taxon>
        <taxon>Chelatococcus</taxon>
    </lineage>
</organism>
<keyword evidence="3" id="KW-0813">Transport</keyword>
<dbReference type="GO" id="GO:0140359">
    <property type="term" value="F:ABC-type transporter activity"/>
    <property type="evidence" value="ECO:0007669"/>
    <property type="project" value="InterPro"/>
</dbReference>
<dbReference type="InterPro" id="IPR003439">
    <property type="entry name" value="ABC_transporter-like_ATP-bd"/>
</dbReference>
<dbReference type="GO" id="GO:0016887">
    <property type="term" value="F:ATP hydrolysis activity"/>
    <property type="evidence" value="ECO:0007669"/>
    <property type="project" value="InterPro"/>
</dbReference>
<evidence type="ECO:0000256" key="8">
    <source>
        <dbReference type="ARBA" id="ARBA00023136"/>
    </source>
</evidence>
<evidence type="ECO:0000256" key="9">
    <source>
        <dbReference type="SAM" id="Phobius"/>
    </source>
</evidence>
<reference evidence="12" key="1">
    <citation type="journal article" date="2014" name="Int. J. Syst. Evol. Microbiol.">
        <title>Complete genome sequence of Corynebacterium casei LMG S-19264T (=DSM 44701T), isolated from a smear-ripened cheese.</title>
        <authorList>
            <consortium name="US DOE Joint Genome Institute (JGI-PGF)"/>
            <person name="Walter F."/>
            <person name="Albersmeier A."/>
            <person name="Kalinowski J."/>
            <person name="Ruckert C."/>
        </authorList>
    </citation>
    <scope>NUCLEOTIDE SEQUENCE</scope>
    <source>
        <strain evidence="12">CGMCC 1.12919</strain>
    </source>
</reference>
<evidence type="ECO:0000256" key="1">
    <source>
        <dbReference type="ARBA" id="ARBA00004651"/>
    </source>
</evidence>
<feature type="transmembrane region" description="Helical" evidence="9">
    <location>
        <begin position="25"/>
        <end position="48"/>
    </location>
</feature>
<dbReference type="InterPro" id="IPR027417">
    <property type="entry name" value="P-loop_NTPase"/>
</dbReference>
<accession>A0A916UHD6</accession>
<feature type="transmembrane region" description="Helical" evidence="9">
    <location>
        <begin position="186"/>
        <end position="206"/>
    </location>
</feature>